<organism evidence="2 3">
    <name type="scientific">Allofournierella massiliensis</name>
    <dbReference type="NCBI Taxonomy" id="1650663"/>
    <lineage>
        <taxon>Bacteria</taxon>
        <taxon>Bacillati</taxon>
        <taxon>Bacillota</taxon>
        <taxon>Clostridia</taxon>
        <taxon>Eubacteriales</taxon>
        <taxon>Oscillospiraceae</taxon>
        <taxon>Allofournierella</taxon>
    </lineage>
</organism>
<name>A0ABT7UQS5_9FIRM</name>
<keyword evidence="1" id="KW-0812">Transmembrane</keyword>
<keyword evidence="1" id="KW-1133">Transmembrane helix</keyword>
<gene>
    <name evidence="2" type="ORF">QUW08_08040</name>
</gene>
<reference evidence="2 3" key="1">
    <citation type="submission" date="2023-06" db="EMBL/GenBank/DDBJ databases">
        <title>Identification and characterization of horizontal gene transfer across gut microbiota members of farm animals based on homology search.</title>
        <authorList>
            <person name="Schwarzerova J."/>
            <person name="Nykrynova M."/>
            <person name="Jureckova K."/>
            <person name="Cejkova D."/>
            <person name="Rychlik I."/>
        </authorList>
    </citation>
    <scope>NUCLEOTIDE SEQUENCE [LARGE SCALE GENOMIC DNA]</scope>
    <source>
        <strain evidence="2 3">ET340</strain>
    </source>
</reference>
<evidence type="ECO:0000256" key="1">
    <source>
        <dbReference type="SAM" id="Phobius"/>
    </source>
</evidence>
<keyword evidence="3" id="KW-1185">Reference proteome</keyword>
<evidence type="ECO:0000313" key="3">
    <source>
        <dbReference type="Proteomes" id="UP001529380"/>
    </source>
</evidence>
<protein>
    <submittedName>
        <fullName evidence="2">Uncharacterized protein</fullName>
    </submittedName>
</protein>
<accession>A0ABT7UQS5</accession>
<proteinExistence type="predicted"/>
<dbReference type="RefSeq" id="WP_289599820.1">
    <property type="nucleotide sequence ID" value="NZ_JAUDCL010000012.1"/>
</dbReference>
<sequence length="88" mass="9523">MILNLLPGLALLKLLAGKSGLLLAFLRLFLLDLSLMLALFLLQLFQSLNTALQTAVCLQSIQLSGEFALPLGKVFDIGLRLLKTALCP</sequence>
<dbReference type="EMBL" id="JAUDCL010000012">
    <property type="protein sequence ID" value="MDM8201240.1"/>
    <property type="molecule type" value="Genomic_DNA"/>
</dbReference>
<feature type="transmembrane region" description="Helical" evidence="1">
    <location>
        <begin position="20"/>
        <end position="42"/>
    </location>
</feature>
<evidence type="ECO:0000313" key="2">
    <source>
        <dbReference type="EMBL" id="MDM8201240.1"/>
    </source>
</evidence>
<comment type="caution">
    <text evidence="2">The sequence shown here is derived from an EMBL/GenBank/DDBJ whole genome shotgun (WGS) entry which is preliminary data.</text>
</comment>
<keyword evidence="1" id="KW-0472">Membrane</keyword>
<dbReference type="Proteomes" id="UP001529380">
    <property type="component" value="Unassembled WGS sequence"/>
</dbReference>